<evidence type="ECO:0000256" key="2">
    <source>
        <dbReference type="SAM" id="Phobius"/>
    </source>
</evidence>
<reference evidence="3 4" key="1">
    <citation type="submission" date="2021-06" db="EMBL/GenBank/DDBJ databases">
        <title>Genome sequence of Babesia caballi.</title>
        <authorList>
            <person name="Yamagishi J."/>
            <person name="Kidaka T."/>
            <person name="Ochi A."/>
        </authorList>
    </citation>
    <scope>NUCLEOTIDE SEQUENCE [LARGE SCALE GENOMIC DNA]</scope>
    <source>
        <strain evidence="3">USDA-D6B2</strain>
    </source>
</reference>
<proteinExistence type="predicted"/>
<evidence type="ECO:0000256" key="1">
    <source>
        <dbReference type="SAM" id="MobiDB-lite"/>
    </source>
</evidence>
<protein>
    <submittedName>
        <fullName evidence="3">Variant erythrocyte surface antigen-1 family protein</fullName>
    </submittedName>
</protein>
<evidence type="ECO:0000313" key="4">
    <source>
        <dbReference type="Proteomes" id="UP001497744"/>
    </source>
</evidence>
<dbReference type="Pfam" id="PF12785">
    <property type="entry name" value="VESA1_N"/>
    <property type="match status" value="1"/>
</dbReference>
<keyword evidence="2" id="KW-1133">Transmembrane helix</keyword>
<sequence length="966" mass="105706">MALPNKRITDCPSNLKEAIDWILRVTGKDAVNGGSSDGTKDLADAVEKLLEDVQSSSNKLNETLSKIKGALGTSSSGLIDNLATGLATFIGYKNSGSSKDIGTGGIAVGRNGETNQPPSNTKEESSGKGYYLTYNPTESGCKWDEHVKDAEQGKFCARIFLSILPIIWSALSYLYFMCSKDDSDGGWEEMTLGEGLLRDFMISMWFGPSRLQANKKGDHVTSALSKFTELEAAKSASTYAGFVKKLREEGIQKWKESSGHHTVTASNFLSGLYFLSQAYFRHQQSLQAKDASKAPSTIRQMLYFLAALPYTAQFGELDAYITNHFKRLVPDPTGQSSDQRPDADLKLPVADSSRVSISNSGIPPGETLSAADLKSHLLSSCLFAPALLGVIQDHSASDESEPWLHRLFSNSEFSFRYPSGPGLLHTLSDYSYALQFQLYFLYNQCGNNRTIGCGLNECRYGKSINTDPKNKSVQSHICRTEFKKSDHTSGHSNPDQCNHVGCGSGGKSSPLHAFLTDTLTPFLAANPGSMSQVPMGFANVLRETPSAGYQGGHINFVLGHLCGNSQTPLRRLCEQLGCLTKRTPRTLGDLFGFMWHLNGQLFHNTRPTLESLAAKLVNAIGQNNPSKIIPQFLFDLLNRIAQPSPSSGSPAPSVLSRSLESMAPTIPFLYQIFMAKDPNTLPGELFDLTQHCHKKKAADSGIGAPIEHEPHSSSPIPKHQCSTSPADLWSLCKPVVPKPTSTTDTHANCRGQNCGGYLYPLTYTFGSTFAPNHASSYLSCFLHLTDDLEAGLRDILDDFRNIDCNTSGCKPRSTGTCSCPKGQHGTSSGSACFCESVVECGGVLPLLYRHGFHFYNAYWLNDTSTKRTCGKFSQQLSNVLAENAPLAKLLETIDSFLYLFRIYFFYNLSSFWLCSLAILLYFIFYGIDVLHLKSHVHFPSSHTVPPVALLTTGKAPALTQLTYYMP</sequence>
<keyword evidence="2" id="KW-0812">Transmembrane</keyword>
<dbReference type="GeneID" id="94192932"/>
<gene>
    <name evidence="3" type="ORF">BcabD6B2_08840</name>
</gene>
<dbReference type="Proteomes" id="UP001497744">
    <property type="component" value="Unassembled WGS sequence"/>
</dbReference>
<organism evidence="3 4">
    <name type="scientific">Babesia caballi</name>
    <dbReference type="NCBI Taxonomy" id="5871"/>
    <lineage>
        <taxon>Eukaryota</taxon>
        <taxon>Sar</taxon>
        <taxon>Alveolata</taxon>
        <taxon>Apicomplexa</taxon>
        <taxon>Aconoidasida</taxon>
        <taxon>Piroplasmida</taxon>
        <taxon>Babesiidae</taxon>
        <taxon>Babesia</taxon>
    </lineage>
</organism>
<name>A0AAV4LNB5_BABCB</name>
<feature type="region of interest" description="Disordered" evidence="1">
    <location>
        <begin position="103"/>
        <end position="128"/>
    </location>
</feature>
<dbReference type="InterPro" id="IPR024751">
    <property type="entry name" value="VESA1"/>
</dbReference>
<dbReference type="RefSeq" id="XP_067713520.1">
    <property type="nucleotide sequence ID" value="XM_067857419.1"/>
</dbReference>
<keyword evidence="4" id="KW-1185">Reference proteome</keyword>
<dbReference type="EMBL" id="BPLF01000001">
    <property type="protein sequence ID" value="GIX61449.1"/>
    <property type="molecule type" value="Genomic_DNA"/>
</dbReference>
<evidence type="ECO:0000313" key="3">
    <source>
        <dbReference type="EMBL" id="GIX61449.1"/>
    </source>
</evidence>
<keyword evidence="2" id="KW-0472">Membrane</keyword>
<dbReference type="AlphaFoldDB" id="A0AAV4LNB5"/>
<accession>A0AAV4LNB5</accession>
<feature type="transmembrane region" description="Helical" evidence="2">
    <location>
        <begin position="903"/>
        <end position="924"/>
    </location>
</feature>
<comment type="caution">
    <text evidence="3">The sequence shown here is derived from an EMBL/GenBank/DDBJ whole genome shotgun (WGS) entry which is preliminary data.</text>
</comment>